<dbReference type="AlphaFoldDB" id="A0A4P9CAR3"/>
<dbReference type="NCBIfam" id="TIGR00149">
    <property type="entry name" value="TIGR00149_YjbQ"/>
    <property type="match status" value="1"/>
</dbReference>
<reference evidence="2 3" key="1">
    <citation type="submission" date="2018-05" db="EMBL/GenBank/DDBJ databases">
        <title>Genome comparison of Eubacterium sp.</title>
        <authorList>
            <person name="Feng Y."/>
            <person name="Sanchez-Andrea I."/>
            <person name="Stams A.J.M."/>
            <person name="De Vos W.M."/>
        </authorList>
    </citation>
    <scope>NUCLEOTIDE SEQUENCE [LARGE SCALE GENOMIC DNA]</scope>
    <source>
        <strain evidence="2 3">YI</strain>
    </source>
</reference>
<gene>
    <name evidence="2" type="ORF">CPZ25_015635</name>
</gene>
<organism evidence="2 3">
    <name type="scientific">Eubacterium maltosivorans</name>
    <dbReference type="NCBI Taxonomy" id="2041044"/>
    <lineage>
        <taxon>Bacteria</taxon>
        <taxon>Bacillati</taxon>
        <taxon>Bacillota</taxon>
        <taxon>Clostridia</taxon>
        <taxon>Eubacteriales</taxon>
        <taxon>Eubacteriaceae</taxon>
        <taxon>Eubacterium</taxon>
    </lineage>
</organism>
<dbReference type="RefSeq" id="WP_058695888.1">
    <property type="nucleotide sequence ID" value="NZ_CP029487.1"/>
</dbReference>
<feature type="compositionally biased region" description="Basic and acidic residues" evidence="1">
    <location>
        <begin position="177"/>
        <end position="187"/>
    </location>
</feature>
<keyword evidence="3" id="KW-1185">Reference proteome</keyword>
<dbReference type="Proteomes" id="UP000218387">
    <property type="component" value="Chromosome"/>
</dbReference>
<feature type="region of interest" description="Disordered" evidence="1">
    <location>
        <begin position="177"/>
        <end position="202"/>
    </location>
</feature>
<name>A0A4P9CAR3_EUBML</name>
<sequence>MKIIEAGVSAPEGLADITEQVREYIREVRLGDGFVHIQIPERTCAVTITINDDFNIDKDFLNKINRFLPKYNGMQFTGWTTSNVKASLVGMSEQVMVESGELILGLHQSIYMVEFNGPSTDRRIYLSHMGTTLPEGEEPRLPQVLEDLYAADLAKEQAEKEEQDRIIAEMRAEYAERVRKQKEEEAARAAAESEQEDGEQQK</sequence>
<dbReference type="InterPro" id="IPR001602">
    <property type="entry name" value="UPF0047_YjbQ-like"/>
</dbReference>
<accession>A0A4P9CAR3</accession>
<dbReference type="InterPro" id="IPR035917">
    <property type="entry name" value="YjbQ-like_sf"/>
</dbReference>
<dbReference type="SUPFAM" id="SSF111038">
    <property type="entry name" value="YjbQ-like"/>
    <property type="match status" value="1"/>
</dbReference>
<dbReference type="KEGG" id="emt:CPZ25_015635"/>
<feature type="compositionally biased region" description="Acidic residues" evidence="1">
    <location>
        <begin position="193"/>
        <end position="202"/>
    </location>
</feature>
<evidence type="ECO:0000313" key="3">
    <source>
        <dbReference type="Proteomes" id="UP000218387"/>
    </source>
</evidence>
<dbReference type="EMBL" id="CP029487">
    <property type="protein sequence ID" value="QCT72698.1"/>
    <property type="molecule type" value="Genomic_DNA"/>
</dbReference>
<proteinExistence type="predicted"/>
<protein>
    <submittedName>
        <fullName evidence="2">YjbQ family protein</fullName>
    </submittedName>
</protein>
<dbReference type="Gene3D" id="2.60.120.460">
    <property type="entry name" value="YjbQ-like"/>
    <property type="match status" value="1"/>
</dbReference>
<dbReference type="Pfam" id="PF01894">
    <property type="entry name" value="YjbQ"/>
    <property type="match status" value="1"/>
</dbReference>
<evidence type="ECO:0000313" key="2">
    <source>
        <dbReference type="EMBL" id="QCT72698.1"/>
    </source>
</evidence>
<evidence type="ECO:0000256" key="1">
    <source>
        <dbReference type="SAM" id="MobiDB-lite"/>
    </source>
</evidence>